<organism evidence="2 3">
    <name type="scientific">Anaeromyxobacter diazotrophicus</name>
    <dbReference type="NCBI Taxonomy" id="2590199"/>
    <lineage>
        <taxon>Bacteria</taxon>
        <taxon>Pseudomonadati</taxon>
        <taxon>Myxococcota</taxon>
        <taxon>Myxococcia</taxon>
        <taxon>Myxococcales</taxon>
        <taxon>Cystobacterineae</taxon>
        <taxon>Anaeromyxobacteraceae</taxon>
        <taxon>Anaeromyxobacter</taxon>
    </lineage>
</organism>
<evidence type="ECO:0000313" key="2">
    <source>
        <dbReference type="EMBL" id="GEJ58160.1"/>
    </source>
</evidence>
<sequence length="682" mass="71498">MVGACGCALVLWSCSAASSPSAPDAGHTALAIDAFTATPSELTEGQSTTLAWTLTGAVTITISPDVGALAADQRSVTVKPVTTTTYTLTATDDAGAPQTRAVTVTVHPRIALEIGSFTATPSDLALGQSTTLAWSLAGAAGVAISPDVGALAAGQTSVAVIPADTTTYTLTARDDAGATQSRTVTVTVHPRKVGDWTYYGAREGLSRDIRDVSADEGGNVYVAGVDALYAKQRGDEKFLRFDAANGGLSRKCNDWSYSTKVAQLPPTPFTLCPVISVAGAAPGGAFVGYDGFDFSFICDLQDVVCLEQPLAGWALDSGGADVVAFDGKSLSLTRHVLTGGPPHVVCDYLHDQWTKKCQPAPGQQPLASLPYWTTGRRLLHRVDHVAVNHNAWSLMYGDAWMGGQHATLAALIAKPQQRGWWDPIAELDASTQDEWKDARYFWEHLHPVVTWTASNGAQSVYYGQGYAVSINPQDGAPWGSNGARTAYVPVNQGGYGETFSRQDWWMGPAAQVVDHADGKTTDWMYGADIWPDVPPFIPASLGDGTPDDSVRALSHCQDGTVWVGSFTHGLAQLDAWGNVIQKVSLPDNFAGAVALACDWGGAGAGTLWIGLGTGGVLRRTTDGHFQDMTVAGAPAFASQPVRSIQLDRWGSGGRVVYFAFGAVSDKSGAITAPGGVAAYAGP</sequence>
<evidence type="ECO:0000256" key="1">
    <source>
        <dbReference type="SAM" id="SignalP"/>
    </source>
</evidence>
<feature type="signal peptide" evidence="1">
    <location>
        <begin position="1"/>
        <end position="22"/>
    </location>
</feature>
<reference evidence="3" key="1">
    <citation type="journal article" date="2020" name="Appl. Environ. Microbiol.">
        <title>Diazotrophic Anaeromyxobacter Isolates from Soils.</title>
        <authorList>
            <person name="Masuda Y."/>
            <person name="Yamanaka H."/>
            <person name="Xu Z.X."/>
            <person name="Shiratori Y."/>
            <person name="Aono T."/>
            <person name="Amachi S."/>
            <person name="Senoo K."/>
            <person name="Itoh H."/>
        </authorList>
    </citation>
    <scope>NUCLEOTIDE SEQUENCE [LARGE SCALE GENOMIC DNA]</scope>
    <source>
        <strain evidence="3">R267</strain>
    </source>
</reference>
<dbReference type="InterPro" id="IPR015943">
    <property type="entry name" value="WD40/YVTN_repeat-like_dom_sf"/>
</dbReference>
<dbReference type="EMBL" id="BJTG01000007">
    <property type="protein sequence ID" value="GEJ58160.1"/>
    <property type="molecule type" value="Genomic_DNA"/>
</dbReference>
<dbReference type="Proteomes" id="UP000503640">
    <property type="component" value="Unassembled WGS sequence"/>
</dbReference>
<comment type="caution">
    <text evidence="2">The sequence shown here is derived from an EMBL/GenBank/DDBJ whole genome shotgun (WGS) entry which is preliminary data.</text>
</comment>
<name>A0A7I9VPW3_9BACT</name>
<feature type="chain" id="PRO_5029647556" evidence="1">
    <location>
        <begin position="23"/>
        <end position="682"/>
    </location>
</feature>
<protein>
    <submittedName>
        <fullName evidence="2">Uncharacterized protein</fullName>
    </submittedName>
</protein>
<accession>A0A7I9VPW3</accession>
<proteinExistence type="predicted"/>
<dbReference type="Gene3D" id="2.130.10.10">
    <property type="entry name" value="YVTN repeat-like/Quinoprotein amine dehydrogenase"/>
    <property type="match status" value="1"/>
</dbReference>
<keyword evidence="3" id="KW-1185">Reference proteome</keyword>
<gene>
    <name evidence="2" type="ORF">AMYX_29010</name>
</gene>
<keyword evidence="1" id="KW-0732">Signal</keyword>
<dbReference type="AlphaFoldDB" id="A0A7I9VPW3"/>
<evidence type="ECO:0000313" key="3">
    <source>
        <dbReference type="Proteomes" id="UP000503640"/>
    </source>
</evidence>